<keyword evidence="3" id="KW-1003">Cell membrane</keyword>
<protein>
    <submittedName>
        <fullName evidence="12">Na(+)/H(+) antiporter subunit A</fullName>
    </submittedName>
</protein>
<dbReference type="PANTHER" id="PTHR43373:SF1">
    <property type="entry name" value="NA(+)_H(+) ANTIPORTER SUBUNIT A"/>
    <property type="match status" value="1"/>
</dbReference>
<feature type="transmembrane region" description="Helical" evidence="8">
    <location>
        <begin position="620"/>
        <end position="637"/>
    </location>
</feature>
<evidence type="ECO:0000256" key="3">
    <source>
        <dbReference type="ARBA" id="ARBA00022475"/>
    </source>
</evidence>
<feature type="transmembrane region" description="Helical" evidence="8">
    <location>
        <begin position="26"/>
        <end position="46"/>
    </location>
</feature>
<dbReference type="InterPro" id="IPR001750">
    <property type="entry name" value="ND/Mrp_TM"/>
</dbReference>
<feature type="transmembrane region" description="Helical" evidence="8">
    <location>
        <begin position="643"/>
        <end position="665"/>
    </location>
</feature>
<feature type="transmembrane region" description="Helical" evidence="8">
    <location>
        <begin position="500"/>
        <end position="517"/>
    </location>
</feature>
<feature type="transmembrane region" description="Helical" evidence="8">
    <location>
        <begin position="240"/>
        <end position="259"/>
    </location>
</feature>
<dbReference type="PANTHER" id="PTHR43373">
    <property type="entry name" value="NA(+)/H(+) ANTIPORTER SUBUNIT"/>
    <property type="match status" value="1"/>
</dbReference>
<feature type="transmembrane region" description="Helical" evidence="8">
    <location>
        <begin position="677"/>
        <end position="699"/>
    </location>
</feature>
<evidence type="ECO:0000259" key="11">
    <source>
        <dbReference type="Pfam" id="PF20501"/>
    </source>
</evidence>
<evidence type="ECO:0000256" key="6">
    <source>
        <dbReference type="ARBA" id="ARBA00023136"/>
    </source>
</evidence>
<dbReference type="Pfam" id="PF20501">
    <property type="entry name" value="MbhE"/>
    <property type="match status" value="1"/>
</dbReference>
<evidence type="ECO:0000256" key="2">
    <source>
        <dbReference type="ARBA" id="ARBA00022448"/>
    </source>
</evidence>
<dbReference type="EMBL" id="CP036426">
    <property type="protein sequence ID" value="QDV35845.1"/>
    <property type="molecule type" value="Genomic_DNA"/>
</dbReference>
<feature type="transmembrane region" description="Helical" evidence="8">
    <location>
        <begin position="454"/>
        <end position="476"/>
    </location>
</feature>
<dbReference type="Pfam" id="PF13244">
    <property type="entry name" value="MbhD"/>
    <property type="match status" value="1"/>
</dbReference>
<dbReference type="InterPro" id="IPR046806">
    <property type="entry name" value="MrpA_C/MbhE"/>
</dbReference>
<feature type="transmembrane region" description="Helical" evidence="8">
    <location>
        <begin position="76"/>
        <end position="94"/>
    </location>
</feature>
<dbReference type="PRINTS" id="PR01434">
    <property type="entry name" value="NADHDHGNASE5"/>
</dbReference>
<evidence type="ECO:0000259" key="10">
    <source>
        <dbReference type="Pfam" id="PF13244"/>
    </source>
</evidence>
<dbReference type="OrthoDB" id="9807568at2"/>
<comment type="subcellular location">
    <subcellularLocation>
        <location evidence="1">Cell membrane</location>
        <topology evidence="1">Multi-pass membrane protein</topology>
    </subcellularLocation>
    <subcellularLocation>
        <location evidence="7">Membrane</location>
        <topology evidence="7">Multi-pass membrane protein</topology>
    </subcellularLocation>
</comment>
<keyword evidence="13" id="KW-1185">Reference proteome</keyword>
<keyword evidence="5 8" id="KW-1133">Transmembrane helix</keyword>
<evidence type="ECO:0000313" key="12">
    <source>
        <dbReference type="EMBL" id="QDV35845.1"/>
    </source>
</evidence>
<evidence type="ECO:0000256" key="8">
    <source>
        <dbReference type="SAM" id="Phobius"/>
    </source>
</evidence>
<dbReference type="Pfam" id="PF00361">
    <property type="entry name" value="Proton_antipo_M"/>
    <property type="match status" value="1"/>
</dbReference>
<feature type="transmembrane region" description="Helical" evidence="8">
    <location>
        <begin position="271"/>
        <end position="290"/>
    </location>
</feature>
<evidence type="ECO:0000256" key="7">
    <source>
        <dbReference type="RuleBase" id="RU000320"/>
    </source>
</evidence>
<evidence type="ECO:0000256" key="1">
    <source>
        <dbReference type="ARBA" id="ARBA00004651"/>
    </source>
</evidence>
<accession>A0A518H4S7</accession>
<feature type="transmembrane region" description="Helical" evidence="8">
    <location>
        <begin position="369"/>
        <end position="390"/>
    </location>
</feature>
<dbReference type="AlphaFoldDB" id="A0A518H4S7"/>
<dbReference type="Proteomes" id="UP000317835">
    <property type="component" value="Chromosome"/>
</dbReference>
<feature type="transmembrane region" description="Helical" evidence="8">
    <location>
        <begin position="159"/>
        <end position="181"/>
    </location>
</feature>
<feature type="transmembrane region" description="Helical" evidence="8">
    <location>
        <begin position="741"/>
        <end position="758"/>
    </location>
</feature>
<evidence type="ECO:0000259" key="9">
    <source>
        <dbReference type="Pfam" id="PF00361"/>
    </source>
</evidence>
<dbReference type="InterPro" id="IPR025383">
    <property type="entry name" value="MrpA_C/MbhD"/>
</dbReference>
<reference evidence="12 13" key="1">
    <citation type="submission" date="2019-02" db="EMBL/GenBank/DDBJ databases">
        <title>Deep-cultivation of Planctomycetes and their phenomic and genomic characterization uncovers novel biology.</title>
        <authorList>
            <person name="Wiegand S."/>
            <person name="Jogler M."/>
            <person name="Boedeker C."/>
            <person name="Pinto D."/>
            <person name="Vollmers J."/>
            <person name="Rivas-Marin E."/>
            <person name="Kohn T."/>
            <person name="Peeters S.H."/>
            <person name="Heuer A."/>
            <person name="Rast P."/>
            <person name="Oberbeckmann S."/>
            <person name="Bunk B."/>
            <person name="Jeske O."/>
            <person name="Meyerdierks A."/>
            <person name="Storesund J.E."/>
            <person name="Kallscheuer N."/>
            <person name="Luecker S."/>
            <person name="Lage O.M."/>
            <person name="Pohl T."/>
            <person name="Merkel B.J."/>
            <person name="Hornburger P."/>
            <person name="Mueller R.-W."/>
            <person name="Bruemmer F."/>
            <person name="Labrenz M."/>
            <person name="Spormann A.M."/>
            <person name="Op den Camp H."/>
            <person name="Overmann J."/>
            <person name="Amann R."/>
            <person name="Jetten M.S.M."/>
            <person name="Mascher T."/>
            <person name="Medema M.H."/>
            <person name="Devos D.P."/>
            <person name="Kaster A.-K."/>
            <person name="Ovreas L."/>
            <person name="Rohde M."/>
            <person name="Galperin M.Y."/>
            <person name="Jogler C."/>
        </authorList>
    </citation>
    <scope>NUCLEOTIDE SEQUENCE [LARGE SCALE GENOMIC DNA]</scope>
    <source>
        <strain evidence="12 13">ElP</strain>
    </source>
</reference>
<feature type="transmembrane region" description="Helical" evidence="8">
    <location>
        <begin position="555"/>
        <end position="573"/>
    </location>
</feature>
<sequence>MSGLLIAIIGVPFALAAVSVTLPGRWAGRLALLAPIAVLAMAAPLWPRVMDGSTTTIVPMPGLPGLFSLDLRVDRLGVFFVLLTAGVGLGTIQYARGYFGERSSGLFWAALLAFLGAMLGLALSDSLVLLFVFWELTTVSSFLLIGMDTDRAESRRGAIQAFLVTGLGGLALLAGIGLVGARAGTFDLSELAGRADAIVADPMLRAALVLMLVGAFSKSAQFPLHFWLPGAMAAPTPVSAFLHSAAMVKAGILLIGRLLPIFGASDLWTPTLVAVGLTTYVITGWLALRATDLKELLAYSTSGFLGLIVAFYGFAGRQGSSAGELLHIFNHATYKAALFFLVGWLDEAAGTRDLVRLGSKRVLRRSRAAAGLFALGTAAMAGLPLTLGFVSKEEFYGIALGGEFDRITPTIAAVALGSALMVGYSLKVFVRVFLGGERREEVEGRPPEQLSRWLLIVPGILLVVQVVGGIVPHWLLSRVVSPGHDWPGSPAVWHHVDPKLWMSLVAYGAGAVLFLGWEWSRRVPSLPGPQSAAEWLAGASTAGARRFADAVQAGGYPRYLSIILLAVVALSAAELLRDGTTMADLAGPWGPDLGMGAAFGAVAVAGGLLLVVMPSRLAKVILLSVVGFGVIGIFVLFRAPDLALTQILTDSISLILLLLILRHLPARRSGRRPWPKVLLHGAASIGIGLVMASLTWSAASHRAAGTSGDAQLLLADPLGGGQNVVNVILTDIRGADTMGEVAVLAIAALGVVVLHRTARVPKGGGS</sequence>
<gene>
    <name evidence="12" type="primary">mrpA</name>
    <name evidence="12" type="ORF">ElP_37530</name>
</gene>
<feature type="domain" description="MrpA C-terminal/MbhE" evidence="11">
    <location>
        <begin position="684"/>
        <end position="759"/>
    </location>
</feature>
<dbReference type="KEGG" id="tpla:ElP_37530"/>
<feature type="transmembrane region" description="Helical" evidence="8">
    <location>
        <begin position="593"/>
        <end position="613"/>
    </location>
</feature>
<feature type="transmembrane region" description="Helical" evidence="8">
    <location>
        <begin position="410"/>
        <end position="434"/>
    </location>
</feature>
<feature type="domain" description="MrpA C-terminal/MbhD" evidence="10">
    <location>
        <begin position="602"/>
        <end position="665"/>
    </location>
</feature>
<dbReference type="RefSeq" id="WP_145271708.1">
    <property type="nucleotide sequence ID" value="NZ_CP036426.1"/>
</dbReference>
<keyword evidence="6 8" id="KW-0472">Membrane</keyword>
<organism evidence="12 13">
    <name type="scientific">Tautonia plasticadhaerens</name>
    <dbReference type="NCBI Taxonomy" id="2527974"/>
    <lineage>
        <taxon>Bacteria</taxon>
        <taxon>Pseudomonadati</taxon>
        <taxon>Planctomycetota</taxon>
        <taxon>Planctomycetia</taxon>
        <taxon>Isosphaerales</taxon>
        <taxon>Isosphaeraceae</taxon>
        <taxon>Tautonia</taxon>
    </lineage>
</organism>
<evidence type="ECO:0000313" key="13">
    <source>
        <dbReference type="Proteomes" id="UP000317835"/>
    </source>
</evidence>
<dbReference type="GO" id="GO:0005886">
    <property type="term" value="C:plasma membrane"/>
    <property type="evidence" value="ECO:0007669"/>
    <property type="project" value="UniProtKB-SubCell"/>
</dbReference>
<feature type="domain" description="NADH:quinone oxidoreductase/Mrp antiporter transmembrane" evidence="9">
    <location>
        <begin position="124"/>
        <end position="394"/>
    </location>
</feature>
<dbReference type="InterPro" id="IPR050616">
    <property type="entry name" value="CPA3_Na-H_Antiporter_A"/>
</dbReference>
<name>A0A518H4S7_9BACT</name>
<evidence type="ECO:0000256" key="5">
    <source>
        <dbReference type="ARBA" id="ARBA00022989"/>
    </source>
</evidence>
<proteinExistence type="predicted"/>
<feature type="transmembrane region" description="Helical" evidence="8">
    <location>
        <begin position="106"/>
        <end position="123"/>
    </location>
</feature>
<feature type="transmembrane region" description="Helical" evidence="8">
    <location>
        <begin position="128"/>
        <end position="147"/>
    </location>
</feature>
<evidence type="ECO:0000256" key="4">
    <source>
        <dbReference type="ARBA" id="ARBA00022692"/>
    </source>
</evidence>
<keyword evidence="4 7" id="KW-0812">Transmembrane</keyword>
<feature type="transmembrane region" description="Helical" evidence="8">
    <location>
        <begin position="296"/>
        <end position="315"/>
    </location>
</feature>
<feature type="transmembrane region" description="Helical" evidence="8">
    <location>
        <begin position="202"/>
        <end position="220"/>
    </location>
</feature>
<keyword evidence="2" id="KW-0813">Transport</keyword>